<dbReference type="InterPro" id="IPR056372">
    <property type="entry name" value="TPR_DOCK"/>
</dbReference>
<dbReference type="InterPro" id="IPR027007">
    <property type="entry name" value="C2_DOCK-type_domain"/>
</dbReference>
<dbReference type="PROSITE" id="PS51650">
    <property type="entry name" value="C2_DOCK"/>
    <property type="match status" value="1"/>
</dbReference>
<dbReference type="PANTHER" id="PTHR45653">
    <property type="entry name" value="DEDICATOR OF CYTOKINESIS"/>
    <property type="match status" value="1"/>
</dbReference>
<dbReference type="Pfam" id="PF23554">
    <property type="entry name" value="TPR_DOCK"/>
    <property type="match status" value="1"/>
</dbReference>
<dbReference type="InterPro" id="IPR026791">
    <property type="entry name" value="DOCK"/>
</dbReference>
<dbReference type="GO" id="GO:0007264">
    <property type="term" value="P:small GTPase-mediated signal transduction"/>
    <property type="evidence" value="ECO:0007669"/>
    <property type="project" value="InterPro"/>
</dbReference>
<dbReference type="GO" id="GO:0007520">
    <property type="term" value="P:myoblast fusion"/>
    <property type="evidence" value="ECO:0007669"/>
    <property type="project" value="TreeGrafter"/>
</dbReference>
<dbReference type="Pfam" id="PF14429">
    <property type="entry name" value="DOCK-C2"/>
    <property type="match status" value="1"/>
</dbReference>
<evidence type="ECO:0000256" key="2">
    <source>
        <dbReference type="SAM" id="MobiDB-lite"/>
    </source>
</evidence>
<dbReference type="GO" id="GO:0005737">
    <property type="term" value="C:cytoplasm"/>
    <property type="evidence" value="ECO:0007669"/>
    <property type="project" value="TreeGrafter"/>
</dbReference>
<accession>A0A3B5AV02</accession>
<dbReference type="Ensembl" id="ENSSPAT00000025123.1">
    <property type="protein sequence ID" value="ENSSPAP00000024715.1"/>
    <property type="gene ID" value="ENSSPAG00000018649.1"/>
</dbReference>
<evidence type="ECO:0000256" key="1">
    <source>
        <dbReference type="PROSITE-ProRule" id="PRU00983"/>
    </source>
</evidence>
<comment type="similarity">
    <text evidence="1">Belongs to the DOCK family.</text>
</comment>
<evidence type="ECO:0000259" key="3">
    <source>
        <dbReference type="PROSITE" id="PS51650"/>
    </source>
</evidence>
<organism evidence="4">
    <name type="scientific">Stegastes partitus</name>
    <name type="common">bicolor damselfish</name>
    <dbReference type="NCBI Taxonomy" id="144197"/>
    <lineage>
        <taxon>Eukaryota</taxon>
        <taxon>Metazoa</taxon>
        <taxon>Chordata</taxon>
        <taxon>Craniata</taxon>
        <taxon>Vertebrata</taxon>
        <taxon>Euteleostomi</taxon>
        <taxon>Actinopterygii</taxon>
        <taxon>Neopterygii</taxon>
        <taxon>Teleostei</taxon>
        <taxon>Neoteleostei</taxon>
        <taxon>Acanthomorphata</taxon>
        <taxon>Ovalentaria</taxon>
        <taxon>Pomacentridae</taxon>
        <taxon>Stegastes</taxon>
    </lineage>
</organism>
<protein>
    <recommendedName>
        <fullName evidence="3">C2 DOCK-type domain-containing protein</fullName>
    </recommendedName>
</protein>
<dbReference type="STRING" id="144197.ENSSPAP00000024715"/>
<dbReference type="Gene3D" id="2.60.40.150">
    <property type="entry name" value="C2 domain"/>
    <property type="match status" value="1"/>
</dbReference>
<name>A0A3B5AV02_9TELE</name>
<dbReference type="GO" id="GO:0005085">
    <property type="term" value="F:guanyl-nucleotide exchange factor activity"/>
    <property type="evidence" value="ECO:0007669"/>
    <property type="project" value="InterPro"/>
</dbReference>
<evidence type="ECO:0000313" key="4">
    <source>
        <dbReference type="Ensembl" id="ENSSPAP00000024715.1"/>
    </source>
</evidence>
<dbReference type="PANTHER" id="PTHR45653:SF6">
    <property type="entry name" value="DEDICATOR OF CYTOKINESIS PROTEIN 2"/>
    <property type="match status" value="1"/>
</dbReference>
<dbReference type="InterPro" id="IPR035892">
    <property type="entry name" value="C2_domain_sf"/>
</dbReference>
<dbReference type="GO" id="GO:0016477">
    <property type="term" value="P:cell migration"/>
    <property type="evidence" value="ECO:0007669"/>
    <property type="project" value="TreeGrafter"/>
</dbReference>
<dbReference type="GeneTree" id="ENSGT00940000154903"/>
<dbReference type="GO" id="GO:0005886">
    <property type="term" value="C:plasma membrane"/>
    <property type="evidence" value="ECO:0007669"/>
    <property type="project" value="TreeGrafter"/>
</dbReference>
<dbReference type="GO" id="GO:0031267">
    <property type="term" value="F:small GTPase binding"/>
    <property type="evidence" value="ECO:0007669"/>
    <property type="project" value="TreeGrafter"/>
</dbReference>
<feature type="domain" description="C2 DOCK-type" evidence="3">
    <location>
        <begin position="1"/>
        <end position="123"/>
    </location>
</feature>
<sequence length="323" mass="36289">VCVCVAVPLEEMHRIHLRFMFRHRSSQESKDKSEKNFAMAFVRLMKEDGTVLQDGLHDLVVFKGDSKRMEDVSCYLSLPSSRNHHGDQHKGATVSRSSSSVSGSGGGLSVSSRDSFSISTLVCSTKLTQNVGLLGLLKLYEGKEQAEFEESLRSLFESINNLMRTDYTTTLLLRVAALKYLPTVLHDVEKVFDAKLLSQLLHDFYACIPPEKLQKQKVASMTEIVSSQLFQKQECRDVLLPMMLRELSGALASMADGPHDERRNSLELLNNILEVLSRDNGETFQHIQDIVVSLLRIINRTVITMGQEHALIVSTYNLMLNSI</sequence>
<feature type="region of interest" description="Disordered" evidence="2">
    <location>
        <begin position="81"/>
        <end position="112"/>
    </location>
</feature>
<reference evidence="4" key="1">
    <citation type="submission" date="2023-09" db="UniProtKB">
        <authorList>
            <consortium name="Ensembl"/>
        </authorList>
    </citation>
    <scope>IDENTIFICATION</scope>
</reference>
<proteinExistence type="inferred from homology"/>
<dbReference type="AlphaFoldDB" id="A0A3B5AV02"/>